<reference evidence="12" key="1">
    <citation type="submission" date="2020-06" db="EMBL/GenBank/DDBJ databases">
        <authorList>
            <consortium name="Plant Systems Biology data submission"/>
        </authorList>
    </citation>
    <scope>NUCLEOTIDE SEQUENCE</scope>
    <source>
        <strain evidence="12">D6</strain>
    </source>
</reference>
<feature type="transmembrane region" description="Helical" evidence="8">
    <location>
        <begin position="101"/>
        <end position="118"/>
    </location>
</feature>
<dbReference type="GO" id="GO:0008324">
    <property type="term" value="F:monoatomic cation transmembrane transporter activity"/>
    <property type="evidence" value="ECO:0007669"/>
    <property type="project" value="InterPro"/>
</dbReference>
<accession>A0A9N8HY15</accession>
<dbReference type="PANTHER" id="PTHR43840">
    <property type="entry name" value="MITOCHONDRIAL METAL TRANSPORTER 1-RELATED"/>
    <property type="match status" value="1"/>
</dbReference>
<comment type="caution">
    <text evidence="12">The sequence shown here is derived from an EMBL/GenBank/DDBJ whole genome shotgun (WGS) entry which is preliminary data.</text>
</comment>
<dbReference type="InterPro" id="IPR058533">
    <property type="entry name" value="Cation_efflux_TM"/>
</dbReference>
<protein>
    <submittedName>
        <fullName evidence="12">Mitochondrial metal transporter 2</fullName>
    </submittedName>
</protein>
<keyword evidence="4 8" id="KW-0812">Transmembrane</keyword>
<keyword evidence="5 8" id="KW-1133">Transmembrane helix</keyword>
<dbReference type="InterPro" id="IPR002524">
    <property type="entry name" value="Cation_efflux"/>
</dbReference>
<feature type="compositionally biased region" description="Basic and acidic residues" evidence="7">
    <location>
        <begin position="496"/>
        <end position="510"/>
    </location>
</feature>
<keyword evidence="6 8" id="KW-0472">Membrane</keyword>
<evidence type="ECO:0000256" key="4">
    <source>
        <dbReference type="ARBA" id="ARBA00022692"/>
    </source>
</evidence>
<keyword evidence="3" id="KW-0813">Transport</keyword>
<evidence type="ECO:0000256" key="9">
    <source>
        <dbReference type="SAM" id="SignalP"/>
    </source>
</evidence>
<dbReference type="FunFam" id="1.20.1510.10:FF:000006">
    <property type="entry name" value="Divalent cation efflux transporter"/>
    <property type="match status" value="1"/>
</dbReference>
<name>A0A9N8HY15_9STRA</name>
<dbReference type="Gene3D" id="3.30.70.1350">
    <property type="entry name" value="Cation efflux protein, cytoplasmic domain"/>
    <property type="match status" value="1"/>
</dbReference>
<evidence type="ECO:0000256" key="3">
    <source>
        <dbReference type="ARBA" id="ARBA00022448"/>
    </source>
</evidence>
<feature type="transmembrane region" description="Helical" evidence="8">
    <location>
        <begin position="356"/>
        <end position="378"/>
    </location>
</feature>
<evidence type="ECO:0000313" key="12">
    <source>
        <dbReference type="EMBL" id="CAB9529887.1"/>
    </source>
</evidence>
<feature type="domain" description="Cation efflux protein transmembrane" evidence="10">
    <location>
        <begin position="199"/>
        <end position="405"/>
    </location>
</feature>
<evidence type="ECO:0000256" key="2">
    <source>
        <dbReference type="ARBA" id="ARBA00008114"/>
    </source>
</evidence>
<dbReference type="SUPFAM" id="SSF160240">
    <property type="entry name" value="Cation efflux protein cytoplasmic domain-like"/>
    <property type="match status" value="1"/>
</dbReference>
<organism evidence="12 13">
    <name type="scientific">Seminavis robusta</name>
    <dbReference type="NCBI Taxonomy" id="568900"/>
    <lineage>
        <taxon>Eukaryota</taxon>
        <taxon>Sar</taxon>
        <taxon>Stramenopiles</taxon>
        <taxon>Ochrophyta</taxon>
        <taxon>Bacillariophyta</taxon>
        <taxon>Bacillariophyceae</taxon>
        <taxon>Bacillariophycidae</taxon>
        <taxon>Naviculales</taxon>
        <taxon>Naviculaceae</taxon>
        <taxon>Seminavis</taxon>
    </lineage>
</organism>
<comment type="similarity">
    <text evidence="2">Belongs to the cation diffusion facilitator (CDF) transporter (TC 2.A.4) family.</text>
</comment>
<dbReference type="Pfam" id="PF16916">
    <property type="entry name" value="ZT_dimer"/>
    <property type="match status" value="1"/>
</dbReference>
<feature type="region of interest" description="Disordered" evidence="7">
    <location>
        <begin position="491"/>
        <end position="554"/>
    </location>
</feature>
<evidence type="ECO:0000256" key="1">
    <source>
        <dbReference type="ARBA" id="ARBA00004141"/>
    </source>
</evidence>
<sequence length="688" mass="74400">MTPFWALVGLLASGSLIPNGSALSFHPTTSARRALEMAPSSAKLQLSSSYPQQRRQSALSMHMGHSHSHHHHQDDHAAQQQKPQPPPKTLGGKALRLSRSPVVRLAFAALVVFVPTLVRRRHLAMSQWIQRGDVAAFFLISAALTFANGAKNEVKRILDRVSDWKDGIAKHAPKARKQSLMERLFSKSREQSADRVTLFGVLINLVLSVGKLVVGVTCHSSALVADAGHSLSDLFSDFITLWAVQIARLPPDEDHPYGHGKFEAVGALFLALTLLGTGLSVGAVSYQSMLEIMKLQRTGGAAALAASVQVPTFPALLMAFLSIVSKEWLFRVTRNVGEDLNSQVVLANAWHHRSDAYSSILALVSIALAMLVPGLLAADSAAGLLVGGMICMTGAEIMGEAVKQLTDASADDSLVANVKQLALQESDDVLEVTRIRTRQMGSKAFVDVSIKTPESLSNSATRAVEERVKYTILKNEKNVVDADVNAKSSSAGVAWKTEEEHSHSHADHGTESNNSEVAEFSTSSTLKEEDDNDNNMSNGEEMSKPLEDSSADPTTTLADEMVGSFAPTAPTVAISSFQQIEDDARHLLNNHASIKSIEGCTVHYNEALQEVQVDVTIKVENPDWTTVTIAQSLARELKGILEEGSTNIHKANLFLDLNSADQKDSEEKPSLIYYLSEAINDSTEPVTN</sequence>
<evidence type="ECO:0000256" key="7">
    <source>
        <dbReference type="SAM" id="MobiDB-lite"/>
    </source>
</evidence>
<dbReference type="AlphaFoldDB" id="A0A9N8HY15"/>
<feature type="domain" description="Cation efflux protein cytoplasmic" evidence="11">
    <location>
        <begin position="411"/>
        <end position="477"/>
    </location>
</feature>
<feature type="signal peptide" evidence="9">
    <location>
        <begin position="1"/>
        <end position="22"/>
    </location>
</feature>
<evidence type="ECO:0000259" key="10">
    <source>
        <dbReference type="Pfam" id="PF01545"/>
    </source>
</evidence>
<keyword evidence="9" id="KW-0732">Signal</keyword>
<dbReference type="EMBL" id="CAICTM010002658">
    <property type="protein sequence ID" value="CAB9529887.1"/>
    <property type="molecule type" value="Genomic_DNA"/>
</dbReference>
<dbReference type="InterPro" id="IPR027469">
    <property type="entry name" value="Cation_efflux_TMD_sf"/>
</dbReference>
<dbReference type="Gene3D" id="1.20.1510.10">
    <property type="entry name" value="Cation efflux protein transmembrane domain"/>
    <property type="match status" value="1"/>
</dbReference>
<feature type="transmembrane region" description="Helical" evidence="8">
    <location>
        <begin position="264"/>
        <end position="286"/>
    </location>
</feature>
<dbReference type="NCBIfam" id="TIGR01297">
    <property type="entry name" value="CDF"/>
    <property type="match status" value="1"/>
</dbReference>
<proteinExistence type="inferred from homology"/>
<dbReference type="InterPro" id="IPR027470">
    <property type="entry name" value="Cation_efflux_CTD"/>
</dbReference>
<evidence type="ECO:0000259" key="11">
    <source>
        <dbReference type="Pfam" id="PF16916"/>
    </source>
</evidence>
<dbReference type="InterPro" id="IPR050291">
    <property type="entry name" value="CDF_Transporter"/>
</dbReference>
<dbReference type="OrthoDB" id="435980at2759"/>
<keyword evidence="13" id="KW-1185">Reference proteome</keyword>
<feature type="transmembrane region" description="Helical" evidence="8">
    <location>
        <begin position="298"/>
        <end position="324"/>
    </location>
</feature>
<dbReference type="InterPro" id="IPR036837">
    <property type="entry name" value="Cation_efflux_CTD_sf"/>
</dbReference>
<dbReference type="GO" id="GO:0016020">
    <property type="term" value="C:membrane"/>
    <property type="evidence" value="ECO:0007669"/>
    <property type="project" value="UniProtKB-SubCell"/>
</dbReference>
<evidence type="ECO:0000313" key="13">
    <source>
        <dbReference type="Proteomes" id="UP001153069"/>
    </source>
</evidence>
<evidence type="ECO:0000256" key="5">
    <source>
        <dbReference type="ARBA" id="ARBA00022989"/>
    </source>
</evidence>
<feature type="compositionally biased region" description="Polar residues" evidence="7">
    <location>
        <begin position="511"/>
        <end position="525"/>
    </location>
</feature>
<feature type="region of interest" description="Disordered" evidence="7">
    <location>
        <begin position="55"/>
        <end position="93"/>
    </location>
</feature>
<dbReference type="Pfam" id="PF01545">
    <property type="entry name" value="Cation_efflux"/>
    <property type="match status" value="1"/>
</dbReference>
<comment type="subcellular location">
    <subcellularLocation>
        <location evidence="1">Membrane</location>
        <topology evidence="1">Multi-pass membrane protein</topology>
    </subcellularLocation>
</comment>
<dbReference type="Proteomes" id="UP001153069">
    <property type="component" value="Unassembled WGS sequence"/>
</dbReference>
<dbReference type="PANTHER" id="PTHR43840:SF15">
    <property type="entry name" value="MITOCHONDRIAL METAL TRANSPORTER 1-RELATED"/>
    <property type="match status" value="1"/>
</dbReference>
<dbReference type="SUPFAM" id="SSF161111">
    <property type="entry name" value="Cation efflux protein transmembrane domain-like"/>
    <property type="match status" value="1"/>
</dbReference>
<gene>
    <name evidence="12" type="ORF">SEMRO_2660_G333960.1</name>
</gene>
<evidence type="ECO:0000256" key="6">
    <source>
        <dbReference type="ARBA" id="ARBA00023136"/>
    </source>
</evidence>
<feature type="chain" id="PRO_5040308621" evidence="9">
    <location>
        <begin position="23"/>
        <end position="688"/>
    </location>
</feature>
<evidence type="ECO:0000256" key="8">
    <source>
        <dbReference type="SAM" id="Phobius"/>
    </source>
</evidence>